<dbReference type="InterPro" id="IPR029044">
    <property type="entry name" value="Nucleotide-diphossugar_trans"/>
</dbReference>
<feature type="domain" description="Glycosyltransferase 2-like" evidence="3">
    <location>
        <begin position="9"/>
        <end position="169"/>
    </location>
</feature>
<evidence type="ECO:0000313" key="5">
    <source>
        <dbReference type="Proteomes" id="UP001431693"/>
    </source>
</evidence>
<protein>
    <submittedName>
        <fullName evidence="4">Glycosyltransferase</fullName>
        <ecNumber evidence="4">2.4.-.-</ecNumber>
    </submittedName>
</protein>
<sequence>MTSEVPLVSVVMPVYNAGPSLQRTLDALAAQTHPRCEFLCVNDGSTDDSLTVLQAQAARDPRFRVIDQGNAGAYRARFTGIDAAQGDYLAFCDAGDLPAPTMVERLVKEAEKTDADLSVCAYRRASLGGHEKARPEMTAFCTGARAATPESGWLVTVNTALWNKLYRRDLVASLEPLPDPPRVAEDALFLLELYPHVGTVAFTEEPLYDYVVEEGSAMQQVSAEDFGQTVEAWREVRRRLAAKSPAYLELFDLAAFVHLGISLPTRMGGCLPYRDIRTTVDREFPQQRCTSLLSRESLRKHPGLRTAAFAHGLYRAGLMTPALGAYNLLNRLSPSEIKW</sequence>
<keyword evidence="5" id="KW-1185">Reference proteome</keyword>
<dbReference type="CDD" id="cd00761">
    <property type="entry name" value="Glyco_tranf_GTA_type"/>
    <property type="match status" value="1"/>
</dbReference>
<organism evidence="4 5">
    <name type="scientific">Kribbibacterium absianum</name>
    <dbReference type="NCBI Taxonomy" id="3044210"/>
    <lineage>
        <taxon>Bacteria</taxon>
        <taxon>Bacillati</taxon>
        <taxon>Actinomycetota</taxon>
        <taxon>Coriobacteriia</taxon>
        <taxon>Coriobacteriales</taxon>
        <taxon>Kribbibacteriaceae</taxon>
        <taxon>Kribbibacterium</taxon>
    </lineage>
</organism>
<evidence type="ECO:0000259" key="3">
    <source>
        <dbReference type="Pfam" id="PF00535"/>
    </source>
</evidence>
<evidence type="ECO:0000313" key="4">
    <source>
        <dbReference type="EMBL" id="MDJ1130165.1"/>
    </source>
</evidence>
<dbReference type="EC" id="2.4.-.-" evidence="4"/>
<dbReference type="Gene3D" id="3.90.550.10">
    <property type="entry name" value="Spore Coat Polysaccharide Biosynthesis Protein SpsA, Chain A"/>
    <property type="match status" value="1"/>
</dbReference>
<dbReference type="EMBL" id="JASJEX010000004">
    <property type="protein sequence ID" value="MDJ1130165.1"/>
    <property type="molecule type" value="Genomic_DNA"/>
</dbReference>
<dbReference type="SUPFAM" id="SSF53448">
    <property type="entry name" value="Nucleotide-diphospho-sugar transferases"/>
    <property type="match status" value="1"/>
</dbReference>
<dbReference type="PANTHER" id="PTHR22916:SF51">
    <property type="entry name" value="GLYCOSYLTRANSFERASE EPSH-RELATED"/>
    <property type="match status" value="1"/>
</dbReference>
<proteinExistence type="predicted"/>
<dbReference type="RefSeq" id="WP_283713328.1">
    <property type="nucleotide sequence ID" value="NZ_JASJEW010000003.1"/>
</dbReference>
<dbReference type="PANTHER" id="PTHR22916">
    <property type="entry name" value="GLYCOSYLTRANSFERASE"/>
    <property type="match status" value="1"/>
</dbReference>
<dbReference type="Pfam" id="PF00535">
    <property type="entry name" value="Glycos_transf_2"/>
    <property type="match status" value="1"/>
</dbReference>
<evidence type="ECO:0000256" key="1">
    <source>
        <dbReference type="ARBA" id="ARBA00022676"/>
    </source>
</evidence>
<name>A0ABT6ZM92_9ACTN</name>
<comment type="caution">
    <text evidence="4">The sequence shown here is derived from an EMBL/GenBank/DDBJ whole genome shotgun (WGS) entry which is preliminary data.</text>
</comment>
<dbReference type="GO" id="GO:0016757">
    <property type="term" value="F:glycosyltransferase activity"/>
    <property type="evidence" value="ECO:0007669"/>
    <property type="project" value="UniProtKB-KW"/>
</dbReference>
<dbReference type="InterPro" id="IPR001173">
    <property type="entry name" value="Glyco_trans_2-like"/>
</dbReference>
<accession>A0ABT6ZM92</accession>
<gene>
    <name evidence="4" type="ORF">QJ043_08770</name>
</gene>
<keyword evidence="1 4" id="KW-0328">Glycosyltransferase</keyword>
<evidence type="ECO:0000256" key="2">
    <source>
        <dbReference type="ARBA" id="ARBA00022679"/>
    </source>
</evidence>
<dbReference type="Proteomes" id="UP001431693">
    <property type="component" value="Unassembled WGS sequence"/>
</dbReference>
<reference evidence="4" key="1">
    <citation type="submission" date="2023-05" db="EMBL/GenBank/DDBJ databases">
        <title>[olsenella] sp. nov., isolated from a pig farm feces dump.</title>
        <authorList>
            <person name="Chang Y.-H."/>
        </authorList>
    </citation>
    <scope>NUCLEOTIDE SEQUENCE</scope>
    <source>
        <strain evidence="4">YH-ols2217</strain>
    </source>
</reference>
<keyword evidence="2 4" id="KW-0808">Transferase</keyword>